<reference evidence="1 2" key="1">
    <citation type="journal article" date="2016" name="Front. Microbiol.">
        <title>Comparative Genomics Analysis of Streptomyces Species Reveals Their Adaptation to the Marine Environment and Their Diversity at the Genomic Level.</title>
        <authorList>
            <person name="Tian X."/>
            <person name="Zhang Z."/>
            <person name="Yang T."/>
            <person name="Chen M."/>
            <person name="Li J."/>
            <person name="Chen F."/>
            <person name="Yang J."/>
            <person name="Li W."/>
            <person name="Zhang B."/>
            <person name="Zhang Z."/>
            <person name="Wu J."/>
            <person name="Zhang C."/>
            <person name="Long L."/>
            <person name="Xiao J."/>
        </authorList>
    </citation>
    <scope>NUCLEOTIDE SEQUENCE [LARGE SCALE GENOMIC DNA]</scope>
    <source>
        <strain evidence="1 2">SCSIO M10372</strain>
    </source>
</reference>
<dbReference type="GO" id="GO:0016627">
    <property type="term" value="F:oxidoreductase activity, acting on the CH-CH group of donors"/>
    <property type="evidence" value="ECO:0007669"/>
    <property type="project" value="InterPro"/>
</dbReference>
<evidence type="ECO:0000313" key="2">
    <source>
        <dbReference type="Proteomes" id="UP000175971"/>
    </source>
</evidence>
<dbReference type="PATRIC" id="fig|518642.7.peg.521"/>
<organism evidence="1 2">
    <name type="scientific">Streptomyces nanshensis</name>
    <dbReference type="NCBI Taxonomy" id="518642"/>
    <lineage>
        <taxon>Bacteria</taxon>
        <taxon>Bacillati</taxon>
        <taxon>Actinomycetota</taxon>
        <taxon>Actinomycetes</taxon>
        <taxon>Kitasatosporales</taxon>
        <taxon>Streptomycetaceae</taxon>
        <taxon>Streptomyces</taxon>
    </lineage>
</organism>
<dbReference type="InterPro" id="IPR036250">
    <property type="entry name" value="AcylCo_DH-like_C"/>
</dbReference>
<proteinExistence type="predicted"/>
<dbReference type="AlphaFoldDB" id="A0A1E7LS04"/>
<protein>
    <recommendedName>
        <fullName evidence="3">Acyl-CoA dehydrogenase</fullName>
    </recommendedName>
</protein>
<gene>
    <name evidence="1" type="ORF">AN221_18760</name>
</gene>
<dbReference type="Proteomes" id="UP000175971">
    <property type="component" value="Unassembled WGS sequence"/>
</dbReference>
<name>A0A1E7LS04_9ACTN</name>
<dbReference type="OrthoDB" id="3478937at2"/>
<dbReference type="SUPFAM" id="SSF47203">
    <property type="entry name" value="Acyl-CoA dehydrogenase C-terminal domain-like"/>
    <property type="match status" value="1"/>
</dbReference>
<evidence type="ECO:0008006" key="3">
    <source>
        <dbReference type="Google" id="ProtNLM"/>
    </source>
</evidence>
<sequence length="220" mass="22907">MTTTHDGVRRTARDAGLVAALTALQAELTPGALPLGPAGHALLPESVAAAAHGVRRGARTAPRERTAETTLRTVRLHGDTLVALRHPLPPGPEDPDDPWALGLARLRLGLSEALLDSCLEHLSARTFGGSPLLVRQLVQDSLAEALTDHLELGELLGPAAGLTGGELTALHRAVTRTDRVLLRLLGGHGFRTDGPGQSAHVSELLADVYAATPAAPEEAP</sequence>
<dbReference type="EMBL" id="LJGZ01000088">
    <property type="protein sequence ID" value="OEV18989.1"/>
    <property type="molecule type" value="Genomic_DNA"/>
</dbReference>
<evidence type="ECO:0000313" key="1">
    <source>
        <dbReference type="EMBL" id="OEV18989.1"/>
    </source>
</evidence>
<accession>A0A1E7LS04</accession>
<comment type="caution">
    <text evidence="1">The sequence shown here is derived from an EMBL/GenBank/DDBJ whole genome shotgun (WGS) entry which is preliminary data.</text>
</comment>
<dbReference type="RefSeq" id="WP_070201981.1">
    <property type="nucleotide sequence ID" value="NZ_LJGZ01000088.1"/>
</dbReference>
<keyword evidence="2" id="KW-1185">Reference proteome</keyword>